<feature type="region of interest" description="Disordered" evidence="1">
    <location>
        <begin position="126"/>
        <end position="168"/>
    </location>
</feature>
<evidence type="ECO:0000256" key="2">
    <source>
        <dbReference type="SAM" id="SignalP"/>
    </source>
</evidence>
<dbReference type="InterPro" id="IPR002477">
    <property type="entry name" value="Peptidoglycan-bd-like"/>
</dbReference>
<evidence type="ECO:0000256" key="1">
    <source>
        <dbReference type="SAM" id="MobiDB-lite"/>
    </source>
</evidence>
<feature type="domain" description="Peptidoglycan binding-like" evidence="3">
    <location>
        <begin position="170"/>
        <end position="225"/>
    </location>
</feature>
<organism evidence="4 5">
    <name type="scientific">Roseovarius pelagicus</name>
    <dbReference type="NCBI Taxonomy" id="2980108"/>
    <lineage>
        <taxon>Bacteria</taxon>
        <taxon>Pseudomonadati</taxon>
        <taxon>Pseudomonadota</taxon>
        <taxon>Alphaproteobacteria</taxon>
        <taxon>Rhodobacterales</taxon>
        <taxon>Roseobacteraceae</taxon>
        <taxon>Roseovarius</taxon>
    </lineage>
</organism>
<keyword evidence="4" id="KW-0645">Protease</keyword>
<evidence type="ECO:0000259" key="3">
    <source>
        <dbReference type="Pfam" id="PF01471"/>
    </source>
</evidence>
<evidence type="ECO:0000313" key="5">
    <source>
        <dbReference type="Proteomes" id="UP001064087"/>
    </source>
</evidence>
<protein>
    <submittedName>
        <fullName evidence="4">Serine protease</fullName>
    </submittedName>
</protein>
<feature type="chain" id="PRO_5047390748" evidence="2">
    <location>
        <begin position="22"/>
        <end position="593"/>
    </location>
</feature>
<gene>
    <name evidence="4" type="ORF">N7U68_14670</name>
</gene>
<dbReference type="InterPro" id="IPR036365">
    <property type="entry name" value="PGBD-like_sf"/>
</dbReference>
<dbReference type="Proteomes" id="UP001064087">
    <property type="component" value="Chromosome"/>
</dbReference>
<dbReference type="SUPFAM" id="SSF50494">
    <property type="entry name" value="Trypsin-like serine proteases"/>
    <property type="match status" value="1"/>
</dbReference>
<name>A0ABY6D873_9RHOB</name>
<dbReference type="Gene3D" id="1.10.101.10">
    <property type="entry name" value="PGBD-like superfamily/PGBD"/>
    <property type="match status" value="1"/>
</dbReference>
<dbReference type="SUPFAM" id="SSF47090">
    <property type="entry name" value="PGBD-like"/>
    <property type="match status" value="1"/>
</dbReference>
<feature type="compositionally biased region" description="Basic and acidic residues" evidence="1">
    <location>
        <begin position="156"/>
        <end position="168"/>
    </location>
</feature>
<dbReference type="RefSeq" id="WP_165194388.1">
    <property type="nucleotide sequence ID" value="NZ_CP106738.1"/>
</dbReference>
<sequence length="593" mass="63333">MVRTFLAAVCVLILAVQTGHAQQSSSGQANVWVQIEAQPNLNAINEGLQRRASELRDVNGFYLGSGWYGIALGPYAPDDAQRILSTLRSQGRIPRDSYIADADDFERQIWPIGEDQLAAAQAVVPADTAEPDPQDDAATTESVAVEPLPEPEEVDETPREARAGESRLNREERAALQVALKWGGHYAGRIDAAFGGGTRRSMAAWQTENGHEPTGVLTTKQRAQLLGQYNAVLDGMGLAMVSDPQMGIEMIVPTGVVQFTKYEPPFAHFEATGDIPASVLMISQEGNQDTLFGLYDIMQTLRIVPLDGPRERDNNSFTLIGESATMISHTEATLKNGQIKGFSLIWPAGDEERRTRILGEMQQSFARIDGVLDPAEGYNDAQSIDLISGLEIRKPVLSRTGFYVDTRGTVITTTEVVQSCGHITIEDEYEAEIAAQNTALGIVVLRPKDALAPMNVANFLEVAPRLKSDVAVAGFSYGGVLGAPSLTYGEVAELRGLNGEEDLSRLELAALDGDAGGPVFDTGGAVLGMLLPRKSGGRQLPDGVSFAADAGAVGQVLKDAGVRVSVTNGAGAIAPAELTDRANGMTVLVSCWE</sequence>
<keyword evidence="5" id="KW-1185">Reference proteome</keyword>
<dbReference type="Pfam" id="PF01471">
    <property type="entry name" value="PG_binding_1"/>
    <property type="match status" value="1"/>
</dbReference>
<dbReference type="GO" id="GO:0008233">
    <property type="term" value="F:peptidase activity"/>
    <property type="evidence" value="ECO:0007669"/>
    <property type="project" value="UniProtKB-KW"/>
</dbReference>
<dbReference type="GO" id="GO:0006508">
    <property type="term" value="P:proteolysis"/>
    <property type="evidence" value="ECO:0007669"/>
    <property type="project" value="UniProtKB-KW"/>
</dbReference>
<dbReference type="EMBL" id="CP106738">
    <property type="protein sequence ID" value="UXX82334.1"/>
    <property type="molecule type" value="Genomic_DNA"/>
</dbReference>
<accession>A0ABY6D873</accession>
<keyword evidence="2" id="KW-0732">Signal</keyword>
<proteinExistence type="predicted"/>
<reference evidence="4" key="1">
    <citation type="submission" date="2022-10" db="EMBL/GenBank/DDBJ databases">
        <title>Roseovarius pelagicus sp. nov., isolated from Arctic seawater.</title>
        <authorList>
            <person name="Hong Y.W."/>
            <person name="Hwang C.Y."/>
        </authorList>
    </citation>
    <scope>NUCLEOTIDE SEQUENCE</scope>
    <source>
        <strain evidence="4">HL-MP18</strain>
    </source>
</reference>
<evidence type="ECO:0000313" key="4">
    <source>
        <dbReference type="EMBL" id="UXX82334.1"/>
    </source>
</evidence>
<dbReference type="InterPro" id="IPR036366">
    <property type="entry name" value="PGBDSf"/>
</dbReference>
<keyword evidence="4" id="KW-0378">Hydrolase</keyword>
<dbReference type="Gene3D" id="2.40.10.120">
    <property type="match status" value="1"/>
</dbReference>
<feature type="signal peptide" evidence="2">
    <location>
        <begin position="1"/>
        <end position="21"/>
    </location>
</feature>
<dbReference type="InterPro" id="IPR009003">
    <property type="entry name" value="Peptidase_S1_PA"/>
</dbReference>
<dbReference type="Pfam" id="PF13365">
    <property type="entry name" value="Trypsin_2"/>
    <property type="match status" value="1"/>
</dbReference>